<comment type="caution">
    <text evidence="2">The sequence shown here is derived from an EMBL/GenBank/DDBJ whole genome shotgun (WGS) entry which is preliminary data.</text>
</comment>
<keyword evidence="3" id="KW-1185">Reference proteome</keyword>
<name>A0A6B2M0N2_9BACT</name>
<feature type="signal peptide" evidence="1">
    <location>
        <begin position="1"/>
        <end position="24"/>
    </location>
</feature>
<dbReference type="EMBL" id="JAAGNX010000002">
    <property type="protein sequence ID" value="NDV62468.1"/>
    <property type="molecule type" value="Genomic_DNA"/>
</dbReference>
<proteinExistence type="predicted"/>
<dbReference type="RefSeq" id="WP_163964385.1">
    <property type="nucleotide sequence ID" value="NZ_JAAGNX010000002.1"/>
</dbReference>
<reference evidence="2 3" key="1">
    <citation type="submission" date="2020-02" db="EMBL/GenBank/DDBJ databases">
        <title>Albibacoteraceae fam. nov., the first described family within the subdivision 4 Verrucomicrobia.</title>
        <authorList>
            <person name="Xi F."/>
        </authorList>
    </citation>
    <scope>NUCLEOTIDE SEQUENCE [LARGE SCALE GENOMIC DNA]</scope>
    <source>
        <strain evidence="2 3">CK1056</strain>
    </source>
</reference>
<organism evidence="2 3">
    <name type="scientific">Oceanipulchritudo coccoides</name>
    <dbReference type="NCBI Taxonomy" id="2706888"/>
    <lineage>
        <taxon>Bacteria</taxon>
        <taxon>Pseudomonadati</taxon>
        <taxon>Verrucomicrobiota</taxon>
        <taxon>Opitutia</taxon>
        <taxon>Puniceicoccales</taxon>
        <taxon>Oceanipulchritudinaceae</taxon>
        <taxon>Oceanipulchritudo</taxon>
    </lineage>
</organism>
<evidence type="ECO:0000256" key="1">
    <source>
        <dbReference type="SAM" id="SignalP"/>
    </source>
</evidence>
<dbReference type="Proteomes" id="UP000478417">
    <property type="component" value="Unassembled WGS sequence"/>
</dbReference>
<evidence type="ECO:0000313" key="3">
    <source>
        <dbReference type="Proteomes" id="UP000478417"/>
    </source>
</evidence>
<accession>A0A6B2M0N2</accession>
<gene>
    <name evidence="2" type="ORF">G0Q06_08405</name>
</gene>
<evidence type="ECO:0000313" key="2">
    <source>
        <dbReference type="EMBL" id="NDV62468.1"/>
    </source>
</evidence>
<sequence>MKAAIRKILVICAFVIPLASVASAEGKILFGPYEALTINSEVVRGVKVDDGGKIWLLLNPTYREQEIILKISSEEGAGYRKWFNGSYELVSPANQGKQPNQWTDWIETVSPYIEYWMSGEKILHLKKVK</sequence>
<dbReference type="AlphaFoldDB" id="A0A6B2M0N2"/>
<feature type="chain" id="PRO_5025409001" evidence="1">
    <location>
        <begin position="25"/>
        <end position="129"/>
    </location>
</feature>
<keyword evidence="1" id="KW-0732">Signal</keyword>
<protein>
    <submittedName>
        <fullName evidence="2">Uncharacterized protein</fullName>
    </submittedName>
</protein>